<organism evidence="2 3">
    <name type="scientific">Amblyomma americanum</name>
    <name type="common">Lone star tick</name>
    <dbReference type="NCBI Taxonomy" id="6943"/>
    <lineage>
        <taxon>Eukaryota</taxon>
        <taxon>Metazoa</taxon>
        <taxon>Ecdysozoa</taxon>
        <taxon>Arthropoda</taxon>
        <taxon>Chelicerata</taxon>
        <taxon>Arachnida</taxon>
        <taxon>Acari</taxon>
        <taxon>Parasitiformes</taxon>
        <taxon>Ixodida</taxon>
        <taxon>Ixodoidea</taxon>
        <taxon>Ixodidae</taxon>
        <taxon>Amblyomminae</taxon>
        <taxon>Amblyomma</taxon>
    </lineage>
</organism>
<keyword evidence="3" id="KW-1185">Reference proteome</keyword>
<dbReference type="EMBL" id="JARKHS020006218">
    <property type="protein sequence ID" value="KAK8782856.1"/>
    <property type="molecule type" value="Genomic_DNA"/>
</dbReference>
<dbReference type="AlphaFoldDB" id="A0AAQ4F6X6"/>
<feature type="compositionally biased region" description="Polar residues" evidence="1">
    <location>
        <begin position="1"/>
        <end position="24"/>
    </location>
</feature>
<sequence length="67" mass="7317">MQQQDVGQSTYQPASTKIGSTATTHQEHSALPGQNFHHATTHHVCGELALSNHWDIDSEVKIPVIIS</sequence>
<dbReference type="Proteomes" id="UP001321473">
    <property type="component" value="Unassembled WGS sequence"/>
</dbReference>
<feature type="region of interest" description="Disordered" evidence="1">
    <location>
        <begin position="1"/>
        <end position="35"/>
    </location>
</feature>
<name>A0AAQ4F6X6_AMBAM</name>
<proteinExistence type="predicted"/>
<accession>A0AAQ4F6X6</accession>
<protein>
    <submittedName>
        <fullName evidence="2">Uncharacterized protein</fullName>
    </submittedName>
</protein>
<reference evidence="2 3" key="1">
    <citation type="journal article" date="2023" name="Arcadia Sci">
        <title>De novo assembly of a long-read Amblyomma americanum tick genome.</title>
        <authorList>
            <person name="Chou S."/>
            <person name="Poskanzer K.E."/>
            <person name="Rollins M."/>
            <person name="Thuy-Boun P.S."/>
        </authorList>
    </citation>
    <scope>NUCLEOTIDE SEQUENCE [LARGE SCALE GENOMIC DNA]</scope>
    <source>
        <strain evidence="2">F_SG_1</strain>
        <tissue evidence="2">Salivary glands</tissue>
    </source>
</reference>
<gene>
    <name evidence="2" type="ORF">V5799_015805</name>
</gene>
<evidence type="ECO:0000313" key="2">
    <source>
        <dbReference type="EMBL" id="KAK8782856.1"/>
    </source>
</evidence>
<evidence type="ECO:0000256" key="1">
    <source>
        <dbReference type="SAM" id="MobiDB-lite"/>
    </source>
</evidence>
<evidence type="ECO:0000313" key="3">
    <source>
        <dbReference type="Proteomes" id="UP001321473"/>
    </source>
</evidence>
<comment type="caution">
    <text evidence="2">The sequence shown here is derived from an EMBL/GenBank/DDBJ whole genome shotgun (WGS) entry which is preliminary data.</text>
</comment>